<evidence type="ECO:0008006" key="5">
    <source>
        <dbReference type="Google" id="ProtNLM"/>
    </source>
</evidence>
<dbReference type="Gene3D" id="3.10.129.10">
    <property type="entry name" value="Hotdog Thioesterase"/>
    <property type="match status" value="1"/>
</dbReference>
<dbReference type="SUPFAM" id="SSF54637">
    <property type="entry name" value="Thioesterase/thiol ester dehydrase-isomerase"/>
    <property type="match status" value="1"/>
</dbReference>
<evidence type="ECO:0000256" key="2">
    <source>
        <dbReference type="SAM" id="MobiDB-lite"/>
    </source>
</evidence>
<dbReference type="EMBL" id="SEOQ01000261">
    <property type="protein sequence ID" value="TFY66282.1"/>
    <property type="molecule type" value="Genomic_DNA"/>
</dbReference>
<dbReference type="Proteomes" id="UP000298327">
    <property type="component" value="Unassembled WGS sequence"/>
</dbReference>
<dbReference type="Pfam" id="PF13279">
    <property type="entry name" value="4HBT_2"/>
    <property type="match status" value="1"/>
</dbReference>
<evidence type="ECO:0000313" key="4">
    <source>
        <dbReference type="Proteomes" id="UP000298327"/>
    </source>
</evidence>
<feature type="region of interest" description="Disordered" evidence="2">
    <location>
        <begin position="208"/>
        <end position="256"/>
    </location>
</feature>
<dbReference type="PANTHER" id="PTHR12475">
    <property type="match status" value="1"/>
</dbReference>
<accession>A0A4Y9YVN7</accession>
<feature type="compositionally biased region" description="Low complexity" evidence="2">
    <location>
        <begin position="216"/>
        <end position="229"/>
    </location>
</feature>
<dbReference type="AlphaFoldDB" id="A0A4Y9YVN7"/>
<proteinExistence type="inferred from homology"/>
<comment type="caution">
    <text evidence="3">The sequence shown here is derived from an EMBL/GenBank/DDBJ whole genome shotgun (WGS) entry which is preliminary data.</text>
</comment>
<dbReference type="PANTHER" id="PTHR12475:SF4">
    <property type="entry name" value="PROTEIN THEM6"/>
    <property type="match status" value="1"/>
</dbReference>
<comment type="similarity">
    <text evidence="1">Belongs to the lcsJ thioesterase family.</text>
</comment>
<keyword evidence="4" id="KW-1185">Reference proteome</keyword>
<sequence>MATETATDAVRVLASRLPSLPSGQLLRTVAKHIPGAATYLALFVIALNWRSLPFGWHIRVFAPVIALRVRWYLLRLRMLFRSKKEREDAQRRWLESLSPVGKTPFDSLVSHSGWAGIDDCDYNFHLSNSCYAKNLDAARLKAALAYFPGFMRAGGWSALGGTHFQFIREVPMFAKYEVRMSVASWDNKWTFIVIRFVTFPKKSATKGAAKSINSKTPAPSTNARTTPATNAPPFPTLHTPASELGTPSASGISTPAVVPAPTLAAASAAASSDAASMDAAMRQLAAGAAAGEEATARR</sequence>
<evidence type="ECO:0000256" key="1">
    <source>
        <dbReference type="ARBA" id="ARBA00038476"/>
    </source>
</evidence>
<gene>
    <name evidence="3" type="ORF">EVG20_g4805</name>
</gene>
<evidence type="ECO:0000313" key="3">
    <source>
        <dbReference type="EMBL" id="TFY66282.1"/>
    </source>
</evidence>
<dbReference type="InterPro" id="IPR051490">
    <property type="entry name" value="THEM6_lcsJ_thioesterase"/>
</dbReference>
<dbReference type="InterPro" id="IPR029069">
    <property type="entry name" value="HotDog_dom_sf"/>
</dbReference>
<reference evidence="3 4" key="1">
    <citation type="submission" date="2019-02" db="EMBL/GenBank/DDBJ databases">
        <title>Genome sequencing of the rare red list fungi Dentipellis fragilis.</title>
        <authorList>
            <person name="Buettner E."/>
            <person name="Kellner H."/>
        </authorList>
    </citation>
    <scope>NUCLEOTIDE SEQUENCE [LARGE SCALE GENOMIC DNA]</scope>
    <source>
        <strain evidence="3 4">DSM 105465</strain>
    </source>
</reference>
<protein>
    <recommendedName>
        <fullName evidence="5">Thioesterase domain-containing protein</fullName>
    </recommendedName>
</protein>
<organism evidence="3 4">
    <name type="scientific">Dentipellis fragilis</name>
    <dbReference type="NCBI Taxonomy" id="205917"/>
    <lineage>
        <taxon>Eukaryota</taxon>
        <taxon>Fungi</taxon>
        <taxon>Dikarya</taxon>
        <taxon>Basidiomycota</taxon>
        <taxon>Agaricomycotina</taxon>
        <taxon>Agaricomycetes</taxon>
        <taxon>Russulales</taxon>
        <taxon>Hericiaceae</taxon>
        <taxon>Dentipellis</taxon>
    </lineage>
</organism>
<name>A0A4Y9YVN7_9AGAM</name>
<dbReference type="OrthoDB" id="265761at2759"/>